<reference evidence="1 2" key="1">
    <citation type="submission" date="2023-07" db="EMBL/GenBank/DDBJ databases">
        <authorList>
            <person name="Kim M.K."/>
        </authorList>
    </citation>
    <scope>NUCLEOTIDE SEQUENCE [LARGE SCALE GENOMIC DNA]</scope>
    <source>
        <strain evidence="1 2">KR1UV-12</strain>
    </source>
</reference>
<dbReference type="InterPro" id="IPR038666">
    <property type="entry name" value="SSP1_head-tail_sf"/>
</dbReference>
<dbReference type="Gene3D" id="2.40.10.270">
    <property type="entry name" value="Bacteriophage SPP1 head-tail adaptor protein"/>
    <property type="match status" value="1"/>
</dbReference>
<dbReference type="InterPro" id="IPR008767">
    <property type="entry name" value="Phage_SPP1_head-tail_adaptor"/>
</dbReference>
<name>A0ABT9EHE3_9SPHN</name>
<protein>
    <submittedName>
        <fullName evidence="1">Head-tail adaptor protein</fullName>
    </submittedName>
</protein>
<keyword evidence="2" id="KW-1185">Reference proteome</keyword>
<comment type="caution">
    <text evidence="1">The sequence shown here is derived from an EMBL/GenBank/DDBJ whole genome shotgun (WGS) entry which is preliminary data.</text>
</comment>
<accession>A0ABT9EHE3</accession>
<organism evidence="1 2">
    <name type="scientific">Sphingomonas aurea</name>
    <dbReference type="NCBI Taxonomy" id="3063994"/>
    <lineage>
        <taxon>Bacteria</taxon>
        <taxon>Pseudomonadati</taxon>
        <taxon>Pseudomonadota</taxon>
        <taxon>Alphaproteobacteria</taxon>
        <taxon>Sphingomonadales</taxon>
        <taxon>Sphingomonadaceae</taxon>
        <taxon>Sphingomonas</taxon>
    </lineage>
</organism>
<proteinExistence type="predicted"/>
<dbReference type="Proteomes" id="UP001230685">
    <property type="component" value="Unassembled WGS sequence"/>
</dbReference>
<dbReference type="RefSeq" id="WP_305171946.1">
    <property type="nucleotide sequence ID" value="NZ_JAUUDS010000001.1"/>
</dbReference>
<evidence type="ECO:0000313" key="1">
    <source>
        <dbReference type="EMBL" id="MDP1026391.1"/>
    </source>
</evidence>
<sequence>MIPRSKLNTRLIVQRKVADDALDGAGADEWVPVRTVWAEVLDDLPSRAERQDGGFTSAVWRARVRMDRRSDITAAMRFVGRDRIMEIVSGPALVENPRCVEFMVEEYNGAGRRA</sequence>
<gene>
    <name evidence="1" type="ORF">Q5H91_04135</name>
</gene>
<dbReference type="Pfam" id="PF05521">
    <property type="entry name" value="Phage_HCP"/>
    <property type="match status" value="1"/>
</dbReference>
<dbReference type="EMBL" id="JAUUDS010000001">
    <property type="protein sequence ID" value="MDP1026391.1"/>
    <property type="molecule type" value="Genomic_DNA"/>
</dbReference>
<evidence type="ECO:0000313" key="2">
    <source>
        <dbReference type="Proteomes" id="UP001230685"/>
    </source>
</evidence>